<dbReference type="InterPro" id="IPR006680">
    <property type="entry name" value="Amidohydro-rel"/>
</dbReference>
<dbReference type="GO" id="GO:0016810">
    <property type="term" value="F:hydrolase activity, acting on carbon-nitrogen (but not peptide) bonds"/>
    <property type="evidence" value="ECO:0007669"/>
    <property type="project" value="InterPro"/>
</dbReference>
<dbReference type="Proteomes" id="UP000320776">
    <property type="component" value="Chromosome"/>
</dbReference>
<dbReference type="InterPro" id="IPR032466">
    <property type="entry name" value="Metal_Hydrolase"/>
</dbReference>
<organism evidence="6 7">
    <name type="scientific">Sporomusa termitida</name>
    <dbReference type="NCBI Taxonomy" id="2377"/>
    <lineage>
        <taxon>Bacteria</taxon>
        <taxon>Bacillati</taxon>
        <taxon>Bacillota</taxon>
        <taxon>Negativicutes</taxon>
        <taxon>Selenomonadales</taxon>
        <taxon>Sporomusaceae</taxon>
        <taxon>Sporomusa</taxon>
    </lineage>
</organism>
<feature type="domain" description="Amidohydrolase-related" evidence="4">
    <location>
        <begin position="54"/>
        <end position="395"/>
    </location>
</feature>
<keyword evidence="1" id="KW-0479">Metal-binding</keyword>
<reference evidence="6 7" key="1">
    <citation type="submission" date="2019-02" db="EMBL/GenBank/DDBJ databases">
        <title>Closed genome of Sporomusa termitida DSM 4440.</title>
        <authorList>
            <person name="Poehlein A."/>
            <person name="Daniel R."/>
        </authorList>
    </citation>
    <scope>NUCLEOTIDE SEQUENCE [LARGE SCALE GENOMIC DNA]</scope>
    <source>
        <strain evidence="6 7">DSM 4440</strain>
    </source>
</reference>
<dbReference type="SUPFAM" id="SSF51338">
    <property type="entry name" value="Composite domain of metallo-dependent hydrolases"/>
    <property type="match status" value="1"/>
</dbReference>
<dbReference type="AlphaFoldDB" id="A0A517DZD8"/>
<dbReference type="KEGG" id="sted:SPTER_40440"/>
<dbReference type="RefSeq" id="WP_144351988.1">
    <property type="nucleotide sequence ID" value="NZ_CP036259.1"/>
</dbReference>
<evidence type="ECO:0000313" key="7">
    <source>
        <dbReference type="Proteomes" id="UP000320776"/>
    </source>
</evidence>
<dbReference type="EMBL" id="CP036259">
    <property type="protein sequence ID" value="QDR82616.1"/>
    <property type="molecule type" value="Genomic_DNA"/>
</dbReference>
<name>A0A517DZD8_9FIRM</name>
<dbReference type="Gene3D" id="2.30.40.10">
    <property type="entry name" value="Urease, subunit C, domain 1"/>
    <property type="match status" value="1"/>
</dbReference>
<dbReference type="OrthoDB" id="9797498at2"/>
<evidence type="ECO:0000256" key="3">
    <source>
        <dbReference type="ARBA" id="ARBA00022833"/>
    </source>
</evidence>
<dbReference type="Pfam" id="PF01979">
    <property type="entry name" value="Amidohydro_1"/>
    <property type="match status" value="1"/>
</dbReference>
<sequence>MIILAQNVVTGDGTTLIQAGAVAITNGKIRDVGPAREVTARHPGAQVVDYGEATILPGLFDMHVHLGYYYSQPDADRYDDFLIACYAAKQAETALTLGITTIRDLSSPRHLCQQLRLAGEKGYVTVPRIIHADAGLCMTGGHGYAEASEEVDGADNIRSAIRRQRRDGADWIKLLTSHRASIPEYTQAELEAAVDECHRRHIKTAVHAGTQPSIEMCIKAGFDTIEHGTFMTVEQARQMARNGQAWTPTITAYTYLYEYCRQVKEEGGDLSNPVAAAAARDYAYFAPAARAYRDNFLKLYRTGVTVLAGSDMVLYGAPPLPINRELGYMVEYGITPLAAIGTATGNPAGVLGLAAVTGQLAPGLEADILVVAGNAAADITALNQVRCVYLGGKVVYRS</sequence>
<gene>
    <name evidence="6" type="ORF">SPTER_40440</name>
</gene>
<dbReference type="InterPro" id="IPR057744">
    <property type="entry name" value="OTAase-like"/>
</dbReference>
<dbReference type="CDD" id="cd01299">
    <property type="entry name" value="Met_dep_hydrolase_A"/>
    <property type="match status" value="1"/>
</dbReference>
<dbReference type="Pfam" id="PF22039">
    <property type="entry name" value="HUTI_composite_bact"/>
    <property type="match status" value="1"/>
</dbReference>
<dbReference type="InterPro" id="IPR051781">
    <property type="entry name" value="Metallo-dep_Hydrolase"/>
</dbReference>
<dbReference type="PANTHER" id="PTHR43135:SF3">
    <property type="entry name" value="ALPHA-D-RIBOSE 1-METHYLPHOSPHONATE 5-TRIPHOSPHATE DIPHOSPHATASE"/>
    <property type="match status" value="1"/>
</dbReference>
<dbReference type="GO" id="GO:0046872">
    <property type="term" value="F:metal ion binding"/>
    <property type="evidence" value="ECO:0007669"/>
    <property type="project" value="UniProtKB-KW"/>
</dbReference>
<evidence type="ECO:0000313" key="6">
    <source>
        <dbReference type="EMBL" id="QDR82616.1"/>
    </source>
</evidence>
<dbReference type="PANTHER" id="PTHR43135">
    <property type="entry name" value="ALPHA-D-RIBOSE 1-METHYLPHOSPHONATE 5-TRIPHOSPHATE DIPHOSPHATASE"/>
    <property type="match status" value="1"/>
</dbReference>
<protein>
    <submittedName>
        <fullName evidence="6">Uncharacterized protein</fullName>
    </submittedName>
</protein>
<dbReference type="Gene3D" id="3.20.20.140">
    <property type="entry name" value="Metal-dependent hydrolases"/>
    <property type="match status" value="1"/>
</dbReference>
<evidence type="ECO:0000259" key="4">
    <source>
        <dbReference type="Pfam" id="PF01979"/>
    </source>
</evidence>
<dbReference type="InterPro" id="IPR011059">
    <property type="entry name" value="Metal-dep_hydrolase_composite"/>
</dbReference>
<evidence type="ECO:0000256" key="2">
    <source>
        <dbReference type="ARBA" id="ARBA00022801"/>
    </source>
</evidence>
<keyword evidence="2" id="KW-0378">Hydrolase</keyword>
<keyword evidence="7" id="KW-1185">Reference proteome</keyword>
<dbReference type="SUPFAM" id="SSF51556">
    <property type="entry name" value="Metallo-dependent hydrolases"/>
    <property type="match status" value="1"/>
</dbReference>
<evidence type="ECO:0000256" key="1">
    <source>
        <dbReference type="ARBA" id="ARBA00022723"/>
    </source>
</evidence>
<accession>A0A517DZD8</accession>
<evidence type="ECO:0000259" key="5">
    <source>
        <dbReference type="Pfam" id="PF22039"/>
    </source>
</evidence>
<keyword evidence="3" id="KW-0862">Zinc</keyword>
<dbReference type="InterPro" id="IPR054418">
    <property type="entry name" value="MQNX/HUTI_composite_N"/>
</dbReference>
<feature type="domain" description="Aminodeoxyfutalosine deaminase/Imidazolonepropionase-like composite" evidence="5">
    <location>
        <begin position="20"/>
        <end position="45"/>
    </location>
</feature>
<proteinExistence type="predicted"/>